<gene>
    <name evidence="2" type="ORF">DERF_007372</name>
</gene>
<reference evidence="2" key="1">
    <citation type="submission" date="2013-05" db="EMBL/GenBank/DDBJ databases">
        <authorList>
            <person name="Yim A.K.Y."/>
            <person name="Chan T.F."/>
            <person name="Ji K.M."/>
            <person name="Liu X.Y."/>
            <person name="Zhou J.W."/>
            <person name="Li R.Q."/>
            <person name="Yang K.Y."/>
            <person name="Li J."/>
            <person name="Li M."/>
            <person name="Law P.T.W."/>
            <person name="Wu Y.L."/>
            <person name="Cai Z.L."/>
            <person name="Qin H."/>
            <person name="Bao Y."/>
            <person name="Leung R.K.K."/>
            <person name="Ng P.K.S."/>
            <person name="Zou J."/>
            <person name="Zhong X.J."/>
            <person name="Ran P.X."/>
            <person name="Zhong N.S."/>
            <person name="Liu Z.G."/>
            <person name="Tsui S.K.W."/>
        </authorList>
    </citation>
    <scope>NUCLEOTIDE SEQUENCE</scope>
    <source>
        <strain evidence="2">Derf</strain>
        <tissue evidence="2">Whole organism</tissue>
    </source>
</reference>
<keyword evidence="1" id="KW-1133">Transmembrane helix</keyword>
<dbReference type="Proteomes" id="UP000790347">
    <property type="component" value="Unassembled WGS sequence"/>
</dbReference>
<sequence>MFDNNRDNNNNNSNSEKTMILMAISISFQIVFSFETLELLFMSFDVGLVKYHCRQFQTMTMASSIHLFRHHWLSSSSS</sequence>
<keyword evidence="1" id="KW-0812">Transmembrane</keyword>
<evidence type="ECO:0000313" key="3">
    <source>
        <dbReference type="Proteomes" id="UP000790347"/>
    </source>
</evidence>
<accession>A0A922L7X5</accession>
<evidence type="ECO:0000256" key="1">
    <source>
        <dbReference type="SAM" id="Phobius"/>
    </source>
</evidence>
<reference evidence="2" key="2">
    <citation type="journal article" date="2022" name="Res Sq">
        <title>Comparative Genomics Reveals Insights into the Divergent Evolution of Astigmatic Mites and Household Pest Adaptations.</title>
        <authorList>
            <person name="Xiong Q."/>
            <person name="Wan A.T.-Y."/>
            <person name="Liu X.-Y."/>
            <person name="Fung C.S.-H."/>
            <person name="Xiao X."/>
            <person name="Malainual N."/>
            <person name="Hou J."/>
            <person name="Wang L."/>
            <person name="Wang M."/>
            <person name="Yang K."/>
            <person name="Cui Y."/>
            <person name="Leung E."/>
            <person name="Nong W."/>
            <person name="Shin S.-K."/>
            <person name="Au S."/>
            <person name="Jeong K.Y."/>
            <person name="Chew F.T."/>
            <person name="Hui J."/>
            <person name="Leung T.F."/>
            <person name="Tungtrongchitr A."/>
            <person name="Zhong N."/>
            <person name="Liu Z."/>
            <person name="Tsui S."/>
        </authorList>
    </citation>
    <scope>NUCLEOTIDE SEQUENCE</scope>
    <source>
        <strain evidence="2">Derf</strain>
        <tissue evidence="2">Whole organism</tissue>
    </source>
</reference>
<evidence type="ECO:0000313" key="2">
    <source>
        <dbReference type="EMBL" id="KAH9516642.1"/>
    </source>
</evidence>
<keyword evidence="1" id="KW-0472">Membrane</keyword>
<organism evidence="2 3">
    <name type="scientific">Dermatophagoides farinae</name>
    <name type="common">American house dust mite</name>
    <dbReference type="NCBI Taxonomy" id="6954"/>
    <lineage>
        <taxon>Eukaryota</taxon>
        <taxon>Metazoa</taxon>
        <taxon>Ecdysozoa</taxon>
        <taxon>Arthropoda</taxon>
        <taxon>Chelicerata</taxon>
        <taxon>Arachnida</taxon>
        <taxon>Acari</taxon>
        <taxon>Acariformes</taxon>
        <taxon>Sarcoptiformes</taxon>
        <taxon>Astigmata</taxon>
        <taxon>Psoroptidia</taxon>
        <taxon>Analgoidea</taxon>
        <taxon>Pyroglyphidae</taxon>
        <taxon>Dermatophagoidinae</taxon>
        <taxon>Dermatophagoides</taxon>
    </lineage>
</organism>
<comment type="caution">
    <text evidence="2">The sequence shown here is derived from an EMBL/GenBank/DDBJ whole genome shotgun (WGS) entry which is preliminary data.</text>
</comment>
<name>A0A922L7X5_DERFA</name>
<feature type="transmembrane region" description="Helical" evidence="1">
    <location>
        <begin position="20"/>
        <end position="41"/>
    </location>
</feature>
<protein>
    <submittedName>
        <fullName evidence="2">Uncharacterized protein</fullName>
    </submittedName>
</protein>
<dbReference type="EMBL" id="ASGP02000003">
    <property type="protein sequence ID" value="KAH9516642.1"/>
    <property type="molecule type" value="Genomic_DNA"/>
</dbReference>
<keyword evidence="3" id="KW-1185">Reference proteome</keyword>
<dbReference type="AlphaFoldDB" id="A0A922L7X5"/>
<proteinExistence type="predicted"/>